<evidence type="ECO:0000313" key="13">
    <source>
        <dbReference type="Proteomes" id="UP001595724"/>
    </source>
</evidence>
<dbReference type="EMBL" id="JBHRYF010000001">
    <property type="protein sequence ID" value="MFC3658818.1"/>
    <property type="molecule type" value="Genomic_DNA"/>
</dbReference>
<comment type="function">
    <text evidence="8">Also involved in hydrogenase metallocenter assembly, probably by participating in the nickel insertion step. This function in hydrogenase biosynthesis requires chaperone activity and the presence of the metal-binding domain, but not PPIase activity.</text>
</comment>
<comment type="caution">
    <text evidence="12">The sequence shown here is derived from an EMBL/GenBank/DDBJ whole genome shotgun (WGS) entry which is preliminary data.</text>
</comment>
<proteinExistence type="inferred from homology"/>
<gene>
    <name evidence="12" type="ORF">ACFOM9_01840</name>
</gene>
<evidence type="ECO:0000256" key="4">
    <source>
        <dbReference type="ARBA" id="ARBA00022490"/>
    </source>
</evidence>
<accession>A0ABV7UQM6</accession>
<keyword evidence="6" id="KW-0143">Chaperone</keyword>
<evidence type="ECO:0000256" key="9">
    <source>
        <dbReference type="PROSITE-ProRule" id="PRU00277"/>
    </source>
</evidence>
<evidence type="ECO:0000256" key="3">
    <source>
        <dbReference type="ARBA" id="ARBA00006577"/>
    </source>
</evidence>
<dbReference type="Proteomes" id="UP001595724">
    <property type="component" value="Unassembled WGS sequence"/>
</dbReference>
<keyword evidence="13" id="KW-1185">Reference proteome</keyword>
<feature type="domain" description="PPIase FKBP-type" evidence="11">
    <location>
        <begin position="6"/>
        <end position="80"/>
    </location>
</feature>
<comment type="similarity">
    <text evidence="3 10">Belongs to the FKBP-type PPIase family.</text>
</comment>
<comment type="catalytic activity">
    <reaction evidence="1 9 10">
        <text>[protein]-peptidylproline (omega=180) = [protein]-peptidylproline (omega=0)</text>
        <dbReference type="Rhea" id="RHEA:16237"/>
        <dbReference type="Rhea" id="RHEA-COMP:10747"/>
        <dbReference type="Rhea" id="RHEA-COMP:10748"/>
        <dbReference type="ChEBI" id="CHEBI:83833"/>
        <dbReference type="ChEBI" id="CHEBI:83834"/>
        <dbReference type="EC" id="5.2.1.8"/>
    </reaction>
</comment>
<evidence type="ECO:0000256" key="10">
    <source>
        <dbReference type="RuleBase" id="RU003915"/>
    </source>
</evidence>
<reference evidence="13" key="1">
    <citation type="journal article" date="2019" name="Int. J. Syst. Evol. Microbiol.">
        <title>The Global Catalogue of Microorganisms (GCM) 10K type strain sequencing project: providing services to taxonomists for standard genome sequencing and annotation.</title>
        <authorList>
            <consortium name="The Broad Institute Genomics Platform"/>
            <consortium name="The Broad Institute Genome Sequencing Center for Infectious Disease"/>
            <person name="Wu L."/>
            <person name="Ma J."/>
        </authorList>
    </citation>
    <scope>NUCLEOTIDE SEQUENCE [LARGE SCALE GENOMIC DNA]</scope>
    <source>
        <strain evidence="13">KCTC 42211</strain>
    </source>
</reference>
<dbReference type="PANTHER" id="PTHR47861:SF3">
    <property type="entry name" value="FKBP-TYPE PEPTIDYL-PROLYL CIS-TRANS ISOMERASE SLYD"/>
    <property type="match status" value="1"/>
</dbReference>
<keyword evidence="4" id="KW-0963">Cytoplasm</keyword>
<dbReference type="EC" id="5.2.1.8" evidence="10"/>
<evidence type="ECO:0000259" key="11">
    <source>
        <dbReference type="PROSITE" id="PS50059"/>
    </source>
</evidence>
<evidence type="ECO:0000256" key="6">
    <source>
        <dbReference type="ARBA" id="ARBA00023186"/>
    </source>
</evidence>
<evidence type="ECO:0000313" key="12">
    <source>
        <dbReference type="EMBL" id="MFC3658818.1"/>
    </source>
</evidence>
<organism evidence="12 13">
    <name type="scientific">Luteimonas notoginsengisoli</name>
    <dbReference type="NCBI Taxonomy" id="1578200"/>
    <lineage>
        <taxon>Bacteria</taxon>
        <taxon>Pseudomonadati</taxon>
        <taxon>Pseudomonadota</taxon>
        <taxon>Gammaproteobacteria</taxon>
        <taxon>Lysobacterales</taxon>
        <taxon>Lysobacteraceae</taxon>
        <taxon>Luteimonas</taxon>
    </lineage>
</organism>
<evidence type="ECO:0000256" key="1">
    <source>
        <dbReference type="ARBA" id="ARBA00000971"/>
    </source>
</evidence>
<dbReference type="PANTHER" id="PTHR47861">
    <property type="entry name" value="FKBP-TYPE PEPTIDYL-PROLYL CIS-TRANS ISOMERASE SLYD"/>
    <property type="match status" value="1"/>
</dbReference>
<sequence length="152" mass="16217">MEIADRRVATVHFTLLDQQGGQVTTTHGHDPLVYVHGTGGIVRGLEEALSGKKAGDRFEVEVAPEQGFGKRHEGLVQTLPRSLLGADGPLQVGTRLKAQTERGPLDVVVIAVDADTITVDGNHPLAGRPFRAQVEVVDVRLASPEELQFGVG</sequence>
<dbReference type="InterPro" id="IPR046357">
    <property type="entry name" value="PPIase_dom_sf"/>
</dbReference>
<keyword evidence="7 9" id="KW-0413">Isomerase</keyword>
<protein>
    <recommendedName>
        <fullName evidence="10">Peptidyl-prolyl cis-trans isomerase</fullName>
        <ecNumber evidence="10">5.2.1.8</ecNumber>
    </recommendedName>
</protein>
<name>A0ABV7UQM6_9GAMM</name>
<dbReference type="Pfam" id="PF00254">
    <property type="entry name" value="FKBP_C"/>
    <property type="match status" value="1"/>
</dbReference>
<evidence type="ECO:0000256" key="2">
    <source>
        <dbReference type="ARBA" id="ARBA00004496"/>
    </source>
</evidence>
<dbReference type="RefSeq" id="WP_386705623.1">
    <property type="nucleotide sequence ID" value="NZ_JBHRYF010000001.1"/>
</dbReference>
<dbReference type="Gene3D" id="3.10.50.40">
    <property type="match status" value="1"/>
</dbReference>
<evidence type="ECO:0000256" key="8">
    <source>
        <dbReference type="ARBA" id="ARBA00037071"/>
    </source>
</evidence>
<evidence type="ECO:0000256" key="7">
    <source>
        <dbReference type="ARBA" id="ARBA00023235"/>
    </source>
</evidence>
<dbReference type="InterPro" id="IPR001179">
    <property type="entry name" value="PPIase_FKBP_dom"/>
</dbReference>
<keyword evidence="5 9" id="KW-0697">Rotamase</keyword>
<evidence type="ECO:0000256" key="5">
    <source>
        <dbReference type="ARBA" id="ARBA00023110"/>
    </source>
</evidence>
<dbReference type="GO" id="GO:0003755">
    <property type="term" value="F:peptidyl-prolyl cis-trans isomerase activity"/>
    <property type="evidence" value="ECO:0007669"/>
    <property type="project" value="UniProtKB-EC"/>
</dbReference>
<comment type="subcellular location">
    <subcellularLocation>
        <location evidence="2">Cytoplasm</location>
    </subcellularLocation>
</comment>
<dbReference type="PROSITE" id="PS50059">
    <property type="entry name" value="FKBP_PPIASE"/>
    <property type="match status" value="1"/>
</dbReference>
<dbReference type="SUPFAM" id="SSF54534">
    <property type="entry name" value="FKBP-like"/>
    <property type="match status" value="1"/>
</dbReference>